<accession>A0A544Y9Z5</accession>
<dbReference type="Proteomes" id="UP000316541">
    <property type="component" value="Unassembled WGS sequence"/>
</dbReference>
<name>A0A544Y9Z5_9ACTN</name>
<evidence type="ECO:0000259" key="4">
    <source>
        <dbReference type="PROSITE" id="PS51192"/>
    </source>
</evidence>
<evidence type="ECO:0000313" key="6">
    <source>
        <dbReference type="Proteomes" id="UP000316541"/>
    </source>
</evidence>
<dbReference type="InterPro" id="IPR011545">
    <property type="entry name" value="DEAD/DEAH_box_helicase_dom"/>
</dbReference>
<dbReference type="Gene3D" id="3.40.50.300">
    <property type="entry name" value="P-loop containing nucleotide triphosphate hydrolases"/>
    <property type="match status" value="2"/>
</dbReference>
<organism evidence="5 6">
    <name type="scientific">Microbispora hainanensis</name>
    <dbReference type="NCBI Taxonomy" id="568844"/>
    <lineage>
        <taxon>Bacteria</taxon>
        <taxon>Bacillati</taxon>
        <taxon>Actinomycetota</taxon>
        <taxon>Actinomycetes</taxon>
        <taxon>Streptosporangiales</taxon>
        <taxon>Streptosporangiaceae</taxon>
        <taxon>Microbispora</taxon>
    </lineage>
</organism>
<protein>
    <submittedName>
        <fullName evidence="5">DEAD/DEAH box helicase</fullName>
    </submittedName>
</protein>
<keyword evidence="5" id="KW-0347">Helicase</keyword>
<feature type="compositionally biased region" description="Basic and acidic residues" evidence="3">
    <location>
        <begin position="337"/>
        <end position="352"/>
    </location>
</feature>
<reference evidence="5 6" key="1">
    <citation type="submission" date="2019-07" db="EMBL/GenBank/DDBJ databases">
        <title>Microbispora hainanensis DSM 45428.</title>
        <authorList>
            <person name="Thawai C."/>
        </authorList>
    </citation>
    <scope>NUCLEOTIDE SEQUENCE [LARGE SCALE GENOMIC DNA]</scope>
    <source>
        <strain evidence="5 6">DSM 45428</strain>
    </source>
</reference>
<evidence type="ECO:0000256" key="3">
    <source>
        <dbReference type="SAM" id="MobiDB-lite"/>
    </source>
</evidence>
<dbReference type="InterPro" id="IPR001650">
    <property type="entry name" value="Helicase_C-like"/>
</dbReference>
<evidence type="ECO:0000256" key="2">
    <source>
        <dbReference type="ARBA" id="ARBA00022840"/>
    </source>
</evidence>
<proteinExistence type="predicted"/>
<dbReference type="PROSITE" id="PS51192">
    <property type="entry name" value="HELICASE_ATP_BIND_1"/>
    <property type="match status" value="1"/>
</dbReference>
<dbReference type="SUPFAM" id="SSF52540">
    <property type="entry name" value="P-loop containing nucleoside triphosphate hydrolases"/>
    <property type="match status" value="2"/>
</dbReference>
<evidence type="ECO:0000256" key="1">
    <source>
        <dbReference type="ARBA" id="ARBA00022741"/>
    </source>
</evidence>
<keyword evidence="1" id="KW-0547">Nucleotide-binding</keyword>
<dbReference type="GO" id="GO:0003676">
    <property type="term" value="F:nucleic acid binding"/>
    <property type="evidence" value="ECO:0007669"/>
    <property type="project" value="InterPro"/>
</dbReference>
<keyword evidence="2" id="KW-0067">ATP-binding</keyword>
<dbReference type="PANTHER" id="PTHR47957">
    <property type="entry name" value="ATP-DEPENDENT HELICASE HRQ1"/>
    <property type="match status" value="1"/>
</dbReference>
<dbReference type="GO" id="GO:0043138">
    <property type="term" value="F:3'-5' DNA helicase activity"/>
    <property type="evidence" value="ECO:0007669"/>
    <property type="project" value="TreeGrafter"/>
</dbReference>
<dbReference type="GO" id="GO:0005524">
    <property type="term" value="F:ATP binding"/>
    <property type="evidence" value="ECO:0007669"/>
    <property type="project" value="UniProtKB-KW"/>
</dbReference>
<keyword evidence="5" id="KW-0378">Hydrolase</keyword>
<dbReference type="PANTHER" id="PTHR47957:SF3">
    <property type="entry name" value="ATP-DEPENDENT HELICASE HRQ1"/>
    <property type="match status" value="1"/>
</dbReference>
<dbReference type="GO" id="GO:0006289">
    <property type="term" value="P:nucleotide-excision repair"/>
    <property type="evidence" value="ECO:0007669"/>
    <property type="project" value="TreeGrafter"/>
</dbReference>
<gene>
    <name evidence="5" type="ORF">FLX08_35085</name>
</gene>
<dbReference type="EMBL" id="VIRM01000064">
    <property type="protein sequence ID" value="TQS13599.1"/>
    <property type="molecule type" value="Genomic_DNA"/>
</dbReference>
<feature type="region of interest" description="Disordered" evidence="3">
    <location>
        <begin position="337"/>
        <end position="356"/>
    </location>
</feature>
<dbReference type="SMART" id="SM00487">
    <property type="entry name" value="DEXDc"/>
    <property type="match status" value="1"/>
</dbReference>
<dbReference type="GO" id="GO:0036297">
    <property type="term" value="P:interstrand cross-link repair"/>
    <property type="evidence" value="ECO:0007669"/>
    <property type="project" value="TreeGrafter"/>
</dbReference>
<comment type="caution">
    <text evidence="5">The sequence shown here is derived from an EMBL/GenBank/DDBJ whole genome shotgun (WGS) entry which is preliminary data.</text>
</comment>
<dbReference type="SMART" id="SM00490">
    <property type="entry name" value="HELICc"/>
    <property type="match status" value="1"/>
</dbReference>
<evidence type="ECO:0000313" key="5">
    <source>
        <dbReference type="EMBL" id="TQS13599.1"/>
    </source>
</evidence>
<dbReference type="InterPro" id="IPR014001">
    <property type="entry name" value="Helicase_ATP-bd"/>
</dbReference>
<sequence>MVFREPLRGNPPFAVSVRIPPAVDCGTPEPRVAEFGKTRRRSADAAAMATKEGGGAVHRIAPAATGQRMGIRRGTPMDRREDRQVIAPQVGDPVSELDVARTFEALRNAYLRYYDTAFRLRDPRLREERRTLLDLPGGMYAEPYVEIRPEYATTGHPLNESVARAGAPEELKEFAELGLLGAGRELYTHQERALIAALKPGRNAIVTAGTGSGKTEAFLLPIISDLLRESRSWGGTPGTVERWWERSSAPYVPHRAGERDRPRAVRAMVLYPTNALVDDQLVRLRRALDGDPIHEWLDANRRGHRFYFGRYTGMTPVLGQPDQAGAVTQLREFLRQSEERSRQAAKADDDNTRYFAPRPGGAEMLSRWDMYDAPPDLLITNHSMLNIMLLRNRDEGFFKETRRWLEETPGARFTLVVDELHIHRGTAGTEVAYLIRNLRQRLGIMDRPEQLRVIATTASLDSERDRGFPEQFFALDQKSFDFIPGELTAGGERTVPLGEATASTNDKIRAHLFFRNVPGMWACSDPACPQVPEGTYDGRGVGRLYARPRTFCECGARVLELLFCRSCGDVFLGGYAPWDAFERGTFDSHLLPDTPDLSRIPDLARPDRTAHNYVVYWPRTQQQQANDKDSYQRGNGAVTFSFRRSVLDPRAGTLINQEEGATGWSFHAVASKDPATGEARIDLDKLSPFPSRCPSCATDWERIRNRTIGVLPLTHPDRQSSPISAMRTGFEKVNQVLSTELANQFEKAVDRKLIIFSDSRQNAAKLSAGIALRHYQDLVRIFALQSTREQTVSNNDIARARASNNRADLDRLAAKDPDALKDLRLAWLDDDEEAAAAAAAKLTAPLRLDLLAKTFIHRRLMAIGVNPAGPRPSVQEPGGAPWHALYDWTVQPPRLIRGLSDALRETVESAEGDLLENTVEALFSGSNRDFESLGMGWIDAIDPRSDAKIAGLGQGSLRILSELRRFSGMRDPYTSSIPKRLNSYWRKVAELHGLDAGDVRDQAESYWRGIVSDFLVDPAKVAIRPRRDSVWRCRLCDRQHFTPSAGVCTGCRALLPAESEALKPIGDDYYGWKAENESGAFRLNCAELTGQTGRIEAQRRQARFQRVFLDEEEQPTVHELDLLSVTTTMEAGIDIGPLSAVVMANMPPTRFNYQQRVGRAGRRSSPVAIALTVCRGRSHDEHYFRNPGAVTNDPVPAPYLALDRWEILERTVASDTLRLAFAAGLSTTDRSGGVHGQFGSATAWPAVEPTIRRWCRQNLDVITSNAAAFTAFTTFDPGRFDQAWVEKLLDRIGELAALPGESEDLGERLAHLGVLPMFGFPTRVRQLYLKEPLRSYPWPPEATIDRDLALAVSSFAPGSEIVKDGQVFTVVGVADFTPSSYGKPAAAAEALRNSRHVGLCSGCNHLAVRGVEGPCPLCGSEQFRVVDLREPAGFRASSPPRDFDGNYSWSARMVTARATTDLMALPPTTWGAAELYSGPGQRYIVNDNDGNGFAFRKATGSWGGYVVPQDIDSTAKGYGEPIRVALGAVLPTDFLFVGPKSITDPEQGLRLGLDLPKPRFRADLHQGRRAAWYSLAFLLRTAAAEFLDVDPRELVAGVHPGPHSEGTALYAFLADALENGAGFSTHLGKVATEFTQHVTTFLENLSRPEHADGCETSCYGCLRDYENMVFHPLLDWRLGSDLFTVLSGKPLGPTSFDVHRERISLGGLQALYGGTFLLADAGAIGVKVGRAPYAIVVRHPLEACEENLSSPRLEPALEAALAHAGHPSRVVVTDWFTAERSPLLIVQELSTRRRKRDRI</sequence>
<feature type="domain" description="Helicase ATP-binding" evidence="4">
    <location>
        <begin position="195"/>
        <end position="478"/>
    </location>
</feature>
<dbReference type="Pfam" id="PF00271">
    <property type="entry name" value="Helicase_C"/>
    <property type="match status" value="1"/>
</dbReference>
<dbReference type="InterPro" id="IPR027417">
    <property type="entry name" value="P-loop_NTPase"/>
</dbReference>
<dbReference type="Pfam" id="PF00270">
    <property type="entry name" value="DEAD"/>
    <property type="match status" value="1"/>
</dbReference>